<dbReference type="Pfam" id="PF00441">
    <property type="entry name" value="Acyl-CoA_dh_1"/>
    <property type="match status" value="1"/>
</dbReference>
<evidence type="ECO:0000259" key="12">
    <source>
        <dbReference type="Pfam" id="PF02771"/>
    </source>
</evidence>
<dbReference type="FunFam" id="2.40.110.10:FF:000002">
    <property type="entry name" value="Acyl-CoA dehydrogenase fadE12"/>
    <property type="match status" value="1"/>
</dbReference>
<dbReference type="GO" id="GO:0005737">
    <property type="term" value="C:cytoplasm"/>
    <property type="evidence" value="ECO:0007669"/>
    <property type="project" value="TreeGrafter"/>
</dbReference>
<dbReference type="GO" id="GO:0003995">
    <property type="term" value="F:acyl-CoA dehydrogenase activity"/>
    <property type="evidence" value="ECO:0007669"/>
    <property type="project" value="InterPro"/>
</dbReference>
<dbReference type="PANTHER" id="PTHR48083:SF20">
    <property type="entry name" value="LONG-CHAIN SPECIFIC ACYL-COA DEHYDROGENASE, MITOCHONDRIAL"/>
    <property type="match status" value="1"/>
</dbReference>
<evidence type="ECO:0000259" key="10">
    <source>
        <dbReference type="Pfam" id="PF00441"/>
    </source>
</evidence>
<evidence type="ECO:0000256" key="3">
    <source>
        <dbReference type="ARBA" id="ARBA00009347"/>
    </source>
</evidence>
<dbReference type="PROSITE" id="PS00072">
    <property type="entry name" value="ACYL_COA_DH_1"/>
    <property type="match status" value="1"/>
</dbReference>
<feature type="domain" description="Acyl-CoA oxidase/dehydrogenase middle" evidence="11">
    <location>
        <begin position="126"/>
        <end position="220"/>
    </location>
</feature>
<dbReference type="GO" id="GO:0050660">
    <property type="term" value="F:flavin adenine dinucleotide binding"/>
    <property type="evidence" value="ECO:0007669"/>
    <property type="project" value="InterPro"/>
</dbReference>
<dbReference type="InterPro" id="IPR046373">
    <property type="entry name" value="Acyl-CoA_Oxase/DH_mid-dom_sf"/>
</dbReference>
<comment type="function">
    <text evidence="7">Catalyzes the dehydrogenation at the alpha-beta position of ACP-bound acyl chains. This results in the introduction of a double bond in the lipidic chain, which is further transferred to the epsilon-amino group of lysine residue in the mycobactin core by MbtK.</text>
</comment>
<evidence type="ECO:0000256" key="5">
    <source>
        <dbReference type="ARBA" id="ARBA00022827"/>
    </source>
</evidence>
<evidence type="ECO:0000256" key="9">
    <source>
        <dbReference type="ARBA" id="ARBA00042660"/>
    </source>
</evidence>
<dbReference type="InterPro" id="IPR006089">
    <property type="entry name" value="Acyl-CoA_DH_CS"/>
</dbReference>
<organism evidence="13 14">
    <name type="scientific">Hydrogenophaga intermedia</name>
    <dbReference type="NCBI Taxonomy" id="65786"/>
    <lineage>
        <taxon>Bacteria</taxon>
        <taxon>Pseudomonadati</taxon>
        <taxon>Pseudomonadota</taxon>
        <taxon>Betaproteobacteria</taxon>
        <taxon>Burkholderiales</taxon>
        <taxon>Comamonadaceae</taxon>
        <taxon>Hydrogenophaga</taxon>
    </lineage>
</organism>
<dbReference type="Gene3D" id="2.40.110.10">
    <property type="entry name" value="Butyryl-CoA Dehydrogenase, subunit A, domain 2"/>
    <property type="match status" value="1"/>
</dbReference>
<sequence precursor="true">MIKRSFFTDEHQAFRAAVRRFVETEIQPHHADWERQGRMPREIWLKAGSMGLLCCDLPEEYGGPGGDWLHSVVVVEELWRLGLSGPGTGFMVHSEMVAAYIRTWGTEEQKRHWLPRMARGEVIGSIGMSEPGAGSDLQAMTTRAQREGDDYVINGQKIFITNGMMCDLIVLAAKTDKDARKNGISLIIVEADRPGFVKGRALEKIGTHAQDTAELFFDNVRVPASNLLGQEHNGFRMLMTKLAQERLNQAVRSTIVCESVIDWTVAYTRERKAFGGTIADFQNTQFVLAQLAAETTSLRVFTDWCITQFMAGELGPIDAAKVKLLSTELQGKAIDQCLQFFGGYGYMREYPIARAFVDARLTRIGGGAIEVMKQIIGRSLFAAERSPSKTTGDTT</sequence>
<dbReference type="EMBL" id="CCAE010000005">
    <property type="protein sequence ID" value="CDN86708.1"/>
    <property type="molecule type" value="Genomic_DNA"/>
</dbReference>
<dbReference type="Pfam" id="PF02771">
    <property type="entry name" value="Acyl-CoA_dh_N"/>
    <property type="match status" value="1"/>
</dbReference>
<dbReference type="RefSeq" id="WP_009519198.1">
    <property type="nucleotide sequence ID" value="NZ_CCAE010000005.1"/>
</dbReference>
<evidence type="ECO:0000256" key="2">
    <source>
        <dbReference type="ARBA" id="ARBA00005102"/>
    </source>
</evidence>
<dbReference type="Gene3D" id="1.10.540.10">
    <property type="entry name" value="Acyl-CoA dehydrogenase/oxidase, N-terminal domain"/>
    <property type="match status" value="1"/>
</dbReference>
<reference evidence="14" key="1">
    <citation type="submission" date="2014-11" db="EMBL/GenBank/DDBJ databases">
        <title>Draft genome sequence of Hydrogenophaga intermedia S1.</title>
        <authorList>
            <person name="Gan H.M."/>
            <person name="Chew T.H."/>
            <person name="Stolz A."/>
        </authorList>
    </citation>
    <scope>NUCLEOTIDE SEQUENCE [LARGE SCALE GENOMIC DNA]</scope>
    <source>
        <strain evidence="14">S1</strain>
    </source>
</reference>
<accession>A0A1L1P9Z6</accession>
<dbReference type="FunFam" id="1.10.540.10:FF:000002">
    <property type="entry name" value="Acyl-CoA dehydrogenase FadE19"/>
    <property type="match status" value="1"/>
</dbReference>
<comment type="similarity">
    <text evidence="3">Belongs to the acyl-CoA dehydrogenase family.</text>
</comment>
<dbReference type="Proteomes" id="UP000028878">
    <property type="component" value="Unassembled WGS sequence"/>
</dbReference>
<evidence type="ECO:0000256" key="7">
    <source>
        <dbReference type="ARBA" id="ARBA00037085"/>
    </source>
</evidence>
<keyword evidence="14" id="KW-1185">Reference proteome</keyword>
<protein>
    <recommendedName>
        <fullName evidence="8">Acyl-[acyl-carrier-protein] dehydrogenase MbtN</fullName>
    </recommendedName>
    <alternativeName>
        <fullName evidence="9">Mycobactin synthase protein N</fullName>
    </alternativeName>
</protein>
<keyword evidence="6" id="KW-0560">Oxidoreductase</keyword>
<keyword evidence="4" id="KW-0285">Flavoprotein</keyword>
<gene>
    <name evidence="13" type="ORF">BN948_01116</name>
</gene>
<dbReference type="InterPro" id="IPR037069">
    <property type="entry name" value="AcylCoA_DH/ox_N_sf"/>
</dbReference>
<evidence type="ECO:0000256" key="6">
    <source>
        <dbReference type="ARBA" id="ARBA00023002"/>
    </source>
</evidence>
<feature type="domain" description="Acyl-CoA dehydrogenase/oxidase C-terminal" evidence="10">
    <location>
        <begin position="233"/>
        <end position="380"/>
    </location>
</feature>
<proteinExistence type="inferred from homology"/>
<dbReference type="AlphaFoldDB" id="A0A1L1P9Z6"/>
<dbReference type="InterPro" id="IPR013786">
    <property type="entry name" value="AcylCoA_DH/ox_N"/>
</dbReference>
<dbReference type="Pfam" id="PF02770">
    <property type="entry name" value="Acyl-CoA_dh_M"/>
    <property type="match status" value="1"/>
</dbReference>
<comment type="pathway">
    <text evidence="2">Siderophore biosynthesis; mycobactin biosynthesis.</text>
</comment>
<dbReference type="FunFam" id="1.20.140.10:FF:000001">
    <property type="entry name" value="Acyl-CoA dehydrogenase"/>
    <property type="match status" value="1"/>
</dbReference>
<dbReference type="InterPro" id="IPR036250">
    <property type="entry name" value="AcylCo_DH-like_C"/>
</dbReference>
<dbReference type="GO" id="GO:0033539">
    <property type="term" value="P:fatty acid beta-oxidation using acyl-CoA dehydrogenase"/>
    <property type="evidence" value="ECO:0007669"/>
    <property type="project" value="TreeGrafter"/>
</dbReference>
<evidence type="ECO:0000256" key="1">
    <source>
        <dbReference type="ARBA" id="ARBA00001974"/>
    </source>
</evidence>
<evidence type="ECO:0000313" key="14">
    <source>
        <dbReference type="Proteomes" id="UP000028878"/>
    </source>
</evidence>
<dbReference type="PANTHER" id="PTHR48083">
    <property type="entry name" value="MEDIUM-CHAIN SPECIFIC ACYL-COA DEHYDROGENASE, MITOCHONDRIAL-RELATED"/>
    <property type="match status" value="1"/>
</dbReference>
<feature type="domain" description="Acyl-CoA dehydrogenase/oxidase N-terminal" evidence="12">
    <location>
        <begin position="8"/>
        <end position="121"/>
    </location>
</feature>
<dbReference type="InterPro" id="IPR006091">
    <property type="entry name" value="Acyl-CoA_Oxase/DH_mid-dom"/>
</dbReference>
<dbReference type="SUPFAM" id="SSF47203">
    <property type="entry name" value="Acyl-CoA dehydrogenase C-terminal domain-like"/>
    <property type="match status" value="1"/>
</dbReference>
<name>A0A1L1P9Z6_HYDIT</name>
<evidence type="ECO:0000259" key="11">
    <source>
        <dbReference type="Pfam" id="PF02770"/>
    </source>
</evidence>
<comment type="cofactor">
    <cofactor evidence="1">
        <name>FAD</name>
        <dbReference type="ChEBI" id="CHEBI:57692"/>
    </cofactor>
</comment>
<dbReference type="SUPFAM" id="SSF56645">
    <property type="entry name" value="Acyl-CoA dehydrogenase NM domain-like"/>
    <property type="match status" value="1"/>
</dbReference>
<dbReference type="InterPro" id="IPR050741">
    <property type="entry name" value="Acyl-CoA_dehydrogenase"/>
</dbReference>
<dbReference type="InterPro" id="IPR009100">
    <property type="entry name" value="AcylCoA_DH/oxidase_NM_dom_sf"/>
</dbReference>
<dbReference type="InterPro" id="IPR009075">
    <property type="entry name" value="AcylCo_DH/oxidase_C"/>
</dbReference>
<keyword evidence="5" id="KW-0274">FAD</keyword>
<dbReference type="Gene3D" id="1.20.140.10">
    <property type="entry name" value="Butyryl-CoA Dehydrogenase, subunit A, domain 3"/>
    <property type="match status" value="1"/>
</dbReference>
<evidence type="ECO:0000256" key="8">
    <source>
        <dbReference type="ARBA" id="ARBA00040394"/>
    </source>
</evidence>
<evidence type="ECO:0000313" key="13">
    <source>
        <dbReference type="EMBL" id="CDN86708.1"/>
    </source>
</evidence>
<evidence type="ECO:0000256" key="4">
    <source>
        <dbReference type="ARBA" id="ARBA00022630"/>
    </source>
</evidence>
<dbReference type="PROSITE" id="PS00073">
    <property type="entry name" value="ACYL_COA_DH_2"/>
    <property type="match status" value="1"/>
</dbReference>